<dbReference type="InterPro" id="IPR005467">
    <property type="entry name" value="His_kinase_dom"/>
</dbReference>
<keyword evidence="4" id="KW-0808">Transferase</keyword>
<dbReference type="InterPro" id="IPR036890">
    <property type="entry name" value="HATPase_C_sf"/>
</dbReference>
<dbReference type="GO" id="GO:0000156">
    <property type="term" value="F:phosphorelay response regulator activity"/>
    <property type="evidence" value="ECO:0007669"/>
    <property type="project" value="TreeGrafter"/>
</dbReference>
<dbReference type="AlphaFoldDB" id="A0A7W7ZPY7"/>
<gene>
    <name evidence="8" type="ORF">HDF15_002333</name>
</gene>
<dbReference type="PANTHER" id="PTHR42878:SF15">
    <property type="entry name" value="BACTERIOPHYTOCHROME"/>
    <property type="match status" value="1"/>
</dbReference>
<protein>
    <recommendedName>
        <fullName evidence="2">histidine kinase</fullName>
        <ecNumber evidence="2">2.7.13.3</ecNumber>
    </recommendedName>
</protein>
<dbReference type="InterPro" id="IPR004358">
    <property type="entry name" value="Sig_transdc_His_kin-like_C"/>
</dbReference>
<dbReference type="CDD" id="cd19410">
    <property type="entry name" value="HK9-like_sensor"/>
    <property type="match status" value="1"/>
</dbReference>
<evidence type="ECO:0000313" key="8">
    <source>
        <dbReference type="EMBL" id="MBB5063985.1"/>
    </source>
</evidence>
<accession>A0A7W7ZPY7</accession>
<comment type="catalytic activity">
    <reaction evidence="1">
        <text>ATP + protein L-histidine = ADP + protein N-phospho-L-histidine.</text>
        <dbReference type="EC" id="2.7.13.3"/>
    </reaction>
</comment>
<keyword evidence="6" id="KW-0175">Coiled coil</keyword>
<keyword evidence="5 8" id="KW-0418">Kinase</keyword>
<dbReference type="SUPFAM" id="SSF55874">
    <property type="entry name" value="ATPase domain of HSP90 chaperone/DNA topoisomerase II/histidine kinase"/>
    <property type="match status" value="1"/>
</dbReference>
<organism evidence="8 9">
    <name type="scientific">Granulicella mallensis</name>
    <dbReference type="NCBI Taxonomy" id="940614"/>
    <lineage>
        <taxon>Bacteria</taxon>
        <taxon>Pseudomonadati</taxon>
        <taxon>Acidobacteriota</taxon>
        <taxon>Terriglobia</taxon>
        <taxon>Terriglobales</taxon>
        <taxon>Acidobacteriaceae</taxon>
        <taxon>Granulicella</taxon>
    </lineage>
</organism>
<dbReference type="FunFam" id="3.30.565.10:FF:000006">
    <property type="entry name" value="Sensor histidine kinase WalK"/>
    <property type="match status" value="1"/>
</dbReference>
<dbReference type="InterPro" id="IPR050351">
    <property type="entry name" value="BphY/WalK/GraS-like"/>
</dbReference>
<dbReference type="RefSeq" id="WP_184255545.1">
    <property type="nucleotide sequence ID" value="NZ_JACHIO010000008.1"/>
</dbReference>
<proteinExistence type="predicted"/>
<evidence type="ECO:0000256" key="4">
    <source>
        <dbReference type="ARBA" id="ARBA00022679"/>
    </source>
</evidence>
<dbReference type="GO" id="GO:0000155">
    <property type="term" value="F:phosphorelay sensor kinase activity"/>
    <property type="evidence" value="ECO:0007669"/>
    <property type="project" value="InterPro"/>
</dbReference>
<sequence length="472" mass="52480">MKKSSVYRLLMTGAILVVALNTWMVGRALNKLFTTQGWLSQTLDVLSHTENLALNMRSADSAVRGYILTGSPTFERQYRASSQGVFAELDQVQRLTADSATQQQRIGFLRTRVAAKMGTLDSANAMRAGNSTGPIEPALLEPLLTDFPGGGQSVSYAISQIESEEHRLLIDRTRETKNASQEVWISFIAISLLDILLIAAAFEQLVRAHRSHLQIAEGAASIEALNNELTRVNTELEGRVQERTQALAESNQELEAFSYSVSHDLRAPLRTIDGFSLALMEDFAENLNDEGRDYIARIRNGVQRMGMLIDSLLQLSRVTRSEVHRERIDLSQLATLVFDELAAGDPDRKILFIAQPGVLAQADPRLVRIALENLIGNAWKFTSRTTDARIEFGSDVREDVTVYFIRDNGAGFDMQYVDRLFTAFQRLHGDRDFKGSGIGLATVSRIIRRHQGSIWAESELGHGATFFFSLAA</sequence>
<name>A0A7W7ZPY7_9BACT</name>
<evidence type="ECO:0000256" key="6">
    <source>
        <dbReference type="SAM" id="Coils"/>
    </source>
</evidence>
<comment type="caution">
    <text evidence="8">The sequence shown here is derived from an EMBL/GenBank/DDBJ whole genome shotgun (WGS) entry which is preliminary data.</text>
</comment>
<dbReference type="FunFam" id="1.10.287.130:FF:000070">
    <property type="entry name" value="Histidine kinase sensor protein"/>
    <property type="match status" value="1"/>
</dbReference>
<evidence type="ECO:0000313" key="9">
    <source>
        <dbReference type="Proteomes" id="UP000584867"/>
    </source>
</evidence>
<dbReference type="Pfam" id="PF02518">
    <property type="entry name" value="HATPase_c"/>
    <property type="match status" value="1"/>
</dbReference>
<dbReference type="Pfam" id="PF05227">
    <property type="entry name" value="CHASE3"/>
    <property type="match status" value="1"/>
</dbReference>
<dbReference type="GO" id="GO:0030295">
    <property type="term" value="F:protein kinase activator activity"/>
    <property type="evidence" value="ECO:0007669"/>
    <property type="project" value="TreeGrafter"/>
</dbReference>
<reference evidence="8 9" key="1">
    <citation type="submission" date="2020-08" db="EMBL/GenBank/DDBJ databases">
        <title>Genomic Encyclopedia of Type Strains, Phase IV (KMG-V): Genome sequencing to study the core and pangenomes of soil and plant-associated prokaryotes.</title>
        <authorList>
            <person name="Whitman W."/>
        </authorList>
    </citation>
    <scope>NUCLEOTIDE SEQUENCE [LARGE SCALE GENOMIC DNA]</scope>
    <source>
        <strain evidence="8 9">X5P3</strain>
    </source>
</reference>
<dbReference type="Gene3D" id="1.10.287.130">
    <property type="match status" value="1"/>
</dbReference>
<dbReference type="GO" id="GO:0007234">
    <property type="term" value="P:osmosensory signaling via phosphorelay pathway"/>
    <property type="evidence" value="ECO:0007669"/>
    <property type="project" value="TreeGrafter"/>
</dbReference>
<evidence type="ECO:0000256" key="3">
    <source>
        <dbReference type="ARBA" id="ARBA00022553"/>
    </source>
</evidence>
<feature type="coiled-coil region" evidence="6">
    <location>
        <begin position="222"/>
        <end position="253"/>
    </location>
</feature>
<dbReference type="Pfam" id="PF00512">
    <property type="entry name" value="HisKA"/>
    <property type="match status" value="1"/>
</dbReference>
<dbReference type="PANTHER" id="PTHR42878">
    <property type="entry name" value="TWO-COMPONENT HISTIDINE KINASE"/>
    <property type="match status" value="1"/>
</dbReference>
<dbReference type="EC" id="2.7.13.3" evidence="2"/>
<keyword evidence="3" id="KW-0597">Phosphoprotein</keyword>
<dbReference type="Proteomes" id="UP000584867">
    <property type="component" value="Unassembled WGS sequence"/>
</dbReference>
<dbReference type="PRINTS" id="PR00344">
    <property type="entry name" value="BCTRLSENSOR"/>
</dbReference>
<dbReference type="CDD" id="cd00082">
    <property type="entry name" value="HisKA"/>
    <property type="match status" value="1"/>
</dbReference>
<evidence type="ECO:0000256" key="1">
    <source>
        <dbReference type="ARBA" id="ARBA00000085"/>
    </source>
</evidence>
<feature type="domain" description="Histidine kinase" evidence="7">
    <location>
        <begin position="260"/>
        <end position="472"/>
    </location>
</feature>
<dbReference type="Gene3D" id="3.30.565.10">
    <property type="entry name" value="Histidine kinase-like ATPase, C-terminal domain"/>
    <property type="match status" value="1"/>
</dbReference>
<dbReference type="InterPro" id="IPR003594">
    <property type="entry name" value="HATPase_dom"/>
</dbReference>
<dbReference type="PROSITE" id="PS50109">
    <property type="entry name" value="HIS_KIN"/>
    <property type="match status" value="1"/>
</dbReference>
<dbReference type="InterPro" id="IPR036097">
    <property type="entry name" value="HisK_dim/P_sf"/>
</dbReference>
<evidence type="ECO:0000259" key="7">
    <source>
        <dbReference type="PROSITE" id="PS50109"/>
    </source>
</evidence>
<dbReference type="SMART" id="SM00388">
    <property type="entry name" value="HisKA"/>
    <property type="match status" value="1"/>
</dbReference>
<dbReference type="InterPro" id="IPR007891">
    <property type="entry name" value="CHASE3"/>
</dbReference>
<evidence type="ECO:0000256" key="2">
    <source>
        <dbReference type="ARBA" id="ARBA00012438"/>
    </source>
</evidence>
<evidence type="ECO:0000256" key="5">
    <source>
        <dbReference type="ARBA" id="ARBA00022777"/>
    </source>
</evidence>
<dbReference type="SUPFAM" id="SSF47384">
    <property type="entry name" value="Homodimeric domain of signal transducing histidine kinase"/>
    <property type="match status" value="1"/>
</dbReference>
<dbReference type="EMBL" id="JACHIO010000008">
    <property type="protein sequence ID" value="MBB5063985.1"/>
    <property type="molecule type" value="Genomic_DNA"/>
</dbReference>
<dbReference type="SMART" id="SM00387">
    <property type="entry name" value="HATPase_c"/>
    <property type="match status" value="1"/>
</dbReference>
<dbReference type="InterPro" id="IPR003661">
    <property type="entry name" value="HisK_dim/P_dom"/>
</dbReference>